<feature type="signal peptide" evidence="2">
    <location>
        <begin position="1"/>
        <end position="19"/>
    </location>
</feature>
<dbReference type="RefSeq" id="WP_326298326.1">
    <property type="nucleotide sequence ID" value="NZ_JAYLLH010000023.1"/>
</dbReference>
<proteinExistence type="inferred from homology"/>
<reference evidence="4 5" key="1">
    <citation type="submission" date="2024-01" db="EMBL/GenBank/DDBJ databases">
        <title>Mesobacterium rodlantinim sp. nov., isolated from shallow sea hydrothermal systems off Kueishantao Island.</title>
        <authorList>
            <person name="Su Z."/>
            <person name="Tang K."/>
        </authorList>
    </citation>
    <scope>NUCLEOTIDE SEQUENCE [LARGE SCALE GENOMIC DNA]</scope>
    <source>
        <strain evidence="4 5">TK19101</strain>
    </source>
</reference>
<evidence type="ECO:0000313" key="4">
    <source>
        <dbReference type="EMBL" id="MEC3862507.1"/>
    </source>
</evidence>
<dbReference type="InterPro" id="IPR052039">
    <property type="entry name" value="Caspase-related_regulators"/>
</dbReference>
<dbReference type="EMBL" id="JAYLLH010000023">
    <property type="protein sequence ID" value="MEC3862507.1"/>
    <property type="molecule type" value="Genomic_DNA"/>
</dbReference>
<dbReference type="Gene3D" id="3.40.50.1460">
    <property type="match status" value="1"/>
</dbReference>
<keyword evidence="5" id="KW-1185">Reference proteome</keyword>
<dbReference type="Pfam" id="PF00656">
    <property type="entry name" value="Peptidase_C14"/>
    <property type="match status" value="1"/>
</dbReference>
<dbReference type="Proteomes" id="UP001348149">
    <property type="component" value="Unassembled WGS sequence"/>
</dbReference>
<protein>
    <submittedName>
        <fullName evidence="4">Caspase family protein</fullName>
    </submittedName>
</protein>
<feature type="chain" id="PRO_5046708778" evidence="2">
    <location>
        <begin position="20"/>
        <end position="397"/>
    </location>
</feature>
<dbReference type="PANTHER" id="PTHR22576">
    <property type="entry name" value="MUCOSA ASSOCIATED LYMPHOID TISSUE LYMPHOMA TRANSLOCATION PROTEIN 1/PARACASPASE"/>
    <property type="match status" value="1"/>
</dbReference>
<accession>A0ABU6HJH3</accession>
<keyword evidence="2" id="KW-0732">Signal</keyword>
<dbReference type="PANTHER" id="PTHR22576:SF37">
    <property type="entry name" value="MUCOSA-ASSOCIATED LYMPHOID TISSUE LYMPHOMA TRANSLOCATION PROTEIN 1"/>
    <property type="match status" value="1"/>
</dbReference>
<comment type="similarity">
    <text evidence="1">Belongs to the peptidase C14A family.</text>
</comment>
<evidence type="ECO:0000259" key="3">
    <source>
        <dbReference type="PROSITE" id="PS50208"/>
    </source>
</evidence>
<feature type="domain" description="Caspase family p20" evidence="3">
    <location>
        <begin position="20"/>
        <end position="148"/>
    </location>
</feature>
<organism evidence="4 5">
    <name type="scientific">Mesobacterium hydrothermale</name>
    <dbReference type="NCBI Taxonomy" id="3111907"/>
    <lineage>
        <taxon>Bacteria</taxon>
        <taxon>Pseudomonadati</taxon>
        <taxon>Pseudomonadota</taxon>
        <taxon>Alphaproteobacteria</taxon>
        <taxon>Rhodobacterales</taxon>
        <taxon>Roseobacteraceae</taxon>
        <taxon>Mesobacterium</taxon>
    </lineage>
</organism>
<dbReference type="SUPFAM" id="SSF52129">
    <property type="entry name" value="Caspase-like"/>
    <property type="match status" value="1"/>
</dbReference>
<evidence type="ECO:0000256" key="1">
    <source>
        <dbReference type="ARBA" id="ARBA00010134"/>
    </source>
</evidence>
<dbReference type="SMART" id="SM00115">
    <property type="entry name" value="CASc"/>
    <property type="match status" value="1"/>
</dbReference>
<dbReference type="InterPro" id="IPR011600">
    <property type="entry name" value="Pept_C14_caspase"/>
</dbReference>
<evidence type="ECO:0000313" key="5">
    <source>
        <dbReference type="Proteomes" id="UP001348149"/>
    </source>
</evidence>
<sequence length="397" mass="42118">MRLAALLIGLLCLALPADAETRVALVIGNSAYERAGHLPNAANDAVLISQGLRSMGFDVTELTDLDEDGMGDALDAFAAKAAASDVAAFYFAGHGMQYERVNYLIPVDAKLSSAAAIQRETLSVDQVMQALNAAPISMIFLDACRNNPFAEDLLSKAQSEGRSVNVSRGLAVVQAQGDQLVVFATLPNAVASDGSLGNSPFARALDRHMKTPGVEVSVVMKRVTADVMAETGGDQRPQQLSQMQREFYFAAPPGEAPRPAVPEPLLSVYPGKVSVGDEVAMIADLPHACAPFFFALSPSGKFTPIPRRFFKTVELSSGQTRYEISPGSRYGLTVLPEDEKGLNTIGYICEPPAGTGNDTLKALLRQAVGAARQGLEDGTIEAAGITTGFQVRPFTIR</sequence>
<evidence type="ECO:0000256" key="2">
    <source>
        <dbReference type="SAM" id="SignalP"/>
    </source>
</evidence>
<dbReference type="InterPro" id="IPR015917">
    <property type="entry name" value="Pept_C14A"/>
</dbReference>
<gene>
    <name evidence="4" type="ORF">VK792_14535</name>
</gene>
<dbReference type="InterPro" id="IPR001309">
    <property type="entry name" value="Pept_C14_p20"/>
</dbReference>
<dbReference type="InterPro" id="IPR029030">
    <property type="entry name" value="Caspase-like_dom_sf"/>
</dbReference>
<comment type="caution">
    <text evidence="4">The sequence shown here is derived from an EMBL/GenBank/DDBJ whole genome shotgun (WGS) entry which is preliminary data.</text>
</comment>
<name>A0ABU6HJH3_9RHOB</name>
<dbReference type="PROSITE" id="PS50208">
    <property type="entry name" value="CASPASE_P20"/>
    <property type="match status" value="1"/>
</dbReference>